<dbReference type="AlphaFoldDB" id="A0A517PGH5"/>
<evidence type="ECO:0000313" key="1">
    <source>
        <dbReference type="EMBL" id="QDT18471.1"/>
    </source>
</evidence>
<reference evidence="1 2" key="1">
    <citation type="submission" date="2019-02" db="EMBL/GenBank/DDBJ databases">
        <title>Deep-cultivation of Planctomycetes and their phenomic and genomic characterization uncovers novel biology.</title>
        <authorList>
            <person name="Wiegand S."/>
            <person name="Jogler M."/>
            <person name="Boedeker C."/>
            <person name="Pinto D."/>
            <person name="Vollmers J."/>
            <person name="Rivas-Marin E."/>
            <person name="Kohn T."/>
            <person name="Peeters S.H."/>
            <person name="Heuer A."/>
            <person name="Rast P."/>
            <person name="Oberbeckmann S."/>
            <person name="Bunk B."/>
            <person name="Jeske O."/>
            <person name="Meyerdierks A."/>
            <person name="Storesund J.E."/>
            <person name="Kallscheuer N."/>
            <person name="Luecker S."/>
            <person name="Lage O.M."/>
            <person name="Pohl T."/>
            <person name="Merkel B.J."/>
            <person name="Hornburger P."/>
            <person name="Mueller R.-W."/>
            <person name="Bruemmer F."/>
            <person name="Labrenz M."/>
            <person name="Spormann A.M."/>
            <person name="Op den Camp H."/>
            <person name="Overmann J."/>
            <person name="Amann R."/>
            <person name="Jetten M.S.M."/>
            <person name="Mascher T."/>
            <person name="Medema M.H."/>
            <person name="Devos D.P."/>
            <person name="Kaster A.-K."/>
            <person name="Ovreas L."/>
            <person name="Rohde M."/>
            <person name="Galperin M.Y."/>
            <person name="Jogler C."/>
        </authorList>
    </citation>
    <scope>NUCLEOTIDE SEQUENCE [LARGE SCALE GENOMIC DNA]</scope>
    <source>
        <strain evidence="1 2">HG66A1</strain>
    </source>
</reference>
<evidence type="ECO:0000313" key="2">
    <source>
        <dbReference type="Proteomes" id="UP000320421"/>
    </source>
</evidence>
<gene>
    <name evidence="1" type="ORF">HG66A1_02320</name>
</gene>
<dbReference type="Proteomes" id="UP000320421">
    <property type="component" value="Chromosome"/>
</dbReference>
<dbReference type="EMBL" id="CP036266">
    <property type="protein sequence ID" value="QDT18471.1"/>
    <property type="molecule type" value="Genomic_DNA"/>
</dbReference>
<keyword evidence="2" id="KW-1185">Reference proteome</keyword>
<accession>A0A517PGH5</accession>
<sequence>MNLVMTAGISEVHVDSKERLWPVILLRYDKSLVTRLDQIFFPGDQ</sequence>
<organism evidence="1 2">
    <name type="scientific">Gimesia chilikensis</name>
    <dbReference type="NCBI Taxonomy" id="2605989"/>
    <lineage>
        <taxon>Bacteria</taxon>
        <taxon>Pseudomonadati</taxon>
        <taxon>Planctomycetota</taxon>
        <taxon>Planctomycetia</taxon>
        <taxon>Planctomycetales</taxon>
        <taxon>Planctomycetaceae</taxon>
        <taxon>Gimesia</taxon>
    </lineage>
</organism>
<protein>
    <submittedName>
        <fullName evidence="1">Uncharacterized protein</fullName>
    </submittedName>
</protein>
<name>A0A517PGH5_9PLAN</name>
<proteinExistence type="predicted"/>